<dbReference type="Gene3D" id="1.20.1250.20">
    <property type="entry name" value="MFS general substrate transporter like domains"/>
    <property type="match status" value="1"/>
</dbReference>
<dbReference type="AlphaFoldDB" id="A0A8B5Y564"/>
<name>A0A8B5Y564_9BACI</name>
<accession>A0A8B5Y564</accession>
<feature type="transmembrane region" description="Helical" evidence="6">
    <location>
        <begin position="145"/>
        <end position="169"/>
    </location>
</feature>
<gene>
    <name evidence="8" type="ORF">FQP34_02945</name>
</gene>
<feature type="transmembrane region" description="Helical" evidence="6">
    <location>
        <begin position="345"/>
        <end position="364"/>
    </location>
</feature>
<comment type="subcellular location">
    <subcellularLocation>
        <location evidence="1">Cell membrane</location>
        <topology evidence="1">Multi-pass membrane protein</topology>
    </subcellularLocation>
</comment>
<feature type="transmembrane region" description="Helical" evidence="6">
    <location>
        <begin position="293"/>
        <end position="314"/>
    </location>
</feature>
<organism evidence="8 9">
    <name type="scientific">Peribacillus simplex</name>
    <dbReference type="NCBI Taxonomy" id="1478"/>
    <lineage>
        <taxon>Bacteria</taxon>
        <taxon>Bacillati</taxon>
        <taxon>Bacillota</taxon>
        <taxon>Bacilli</taxon>
        <taxon>Bacillales</taxon>
        <taxon>Bacillaceae</taxon>
        <taxon>Peribacillus</taxon>
    </lineage>
</organism>
<dbReference type="CDD" id="cd17365">
    <property type="entry name" value="MFS_PcaK_like"/>
    <property type="match status" value="1"/>
</dbReference>
<evidence type="ECO:0000256" key="6">
    <source>
        <dbReference type="SAM" id="Phobius"/>
    </source>
</evidence>
<evidence type="ECO:0000256" key="4">
    <source>
        <dbReference type="ARBA" id="ARBA00022989"/>
    </source>
</evidence>
<dbReference type="InterPro" id="IPR020846">
    <property type="entry name" value="MFS_dom"/>
</dbReference>
<feature type="transmembrane region" description="Helical" evidence="6">
    <location>
        <begin position="112"/>
        <end position="133"/>
    </location>
</feature>
<feature type="transmembrane region" description="Helical" evidence="6">
    <location>
        <begin position="88"/>
        <end position="106"/>
    </location>
</feature>
<feature type="transmembrane region" description="Helical" evidence="6">
    <location>
        <begin position="20"/>
        <end position="43"/>
    </location>
</feature>
<evidence type="ECO:0000313" key="9">
    <source>
        <dbReference type="Proteomes" id="UP000317770"/>
    </source>
</evidence>
<evidence type="ECO:0000259" key="7">
    <source>
        <dbReference type="PROSITE" id="PS50850"/>
    </source>
</evidence>
<keyword evidence="5 6" id="KW-0472">Membrane</keyword>
<feature type="transmembrane region" description="Helical" evidence="6">
    <location>
        <begin position="175"/>
        <end position="192"/>
    </location>
</feature>
<dbReference type="InterPro" id="IPR011701">
    <property type="entry name" value="MFS"/>
</dbReference>
<dbReference type="PANTHER" id="PTHR23508:SF10">
    <property type="entry name" value="CARBOXYLIC ACID TRANSPORTER PROTEIN HOMOLOG"/>
    <property type="match status" value="1"/>
</dbReference>
<feature type="transmembrane region" description="Helical" evidence="6">
    <location>
        <begin position="410"/>
        <end position="429"/>
    </location>
</feature>
<dbReference type="InterPro" id="IPR036259">
    <property type="entry name" value="MFS_trans_sf"/>
</dbReference>
<comment type="caution">
    <text evidence="8">The sequence shown here is derived from an EMBL/GenBank/DDBJ whole genome shotgun (WGS) entry which is preliminary data.</text>
</comment>
<feature type="transmembrane region" description="Helical" evidence="6">
    <location>
        <begin position="321"/>
        <end position="339"/>
    </location>
</feature>
<dbReference type="EMBL" id="VNKI01000001">
    <property type="protein sequence ID" value="TVX84186.1"/>
    <property type="molecule type" value="Genomic_DNA"/>
</dbReference>
<feature type="transmembrane region" description="Helical" evidence="6">
    <location>
        <begin position="254"/>
        <end position="273"/>
    </location>
</feature>
<sequence>MRSVVASDIIAASKFNRFHLLVFLWCFYAIAFDGYDIAMYGVGLPWMMEEWGLTSIQAGAVGSYSLFGMMMGALILAPIADKYGRKNVLVICMILFSVFTLGAGIAPNLTWFTVMRFIAAMGMGALMPNVISLMTEYSPKQNRAIIVAAMYCGYSIGGIMASLVGMYIIPYTDWRVLYFIGILPLLTLPIFMKQFPESLSYYLVKKEISKVVEILNKVKPEGDFKETDDFRLSEAVQRGKGSPVKKLFTNKRTFSTISIWVAVFCTLMMAYGLNTWLPKMMQDSGFSITSSLSFNLVLCLGQIGGSLVGGYYAGKMGHRKILVTLFLIGAVTFVALSATTNTFGVYILIFVGGACTVGAMNLANPYITEYYPREIRTTGMGYSQAIGRIGSIIAPTFIAFLLTTGMNPKVAFATFALPSIIAAIGYLLVQEKHGSFDRVVKDDNEEVESEKTVTI</sequence>
<keyword evidence="4 6" id="KW-1133">Transmembrane helix</keyword>
<dbReference type="GO" id="GO:0046943">
    <property type="term" value="F:carboxylic acid transmembrane transporter activity"/>
    <property type="evidence" value="ECO:0007669"/>
    <property type="project" value="TreeGrafter"/>
</dbReference>
<dbReference type="Proteomes" id="UP000317770">
    <property type="component" value="Unassembled WGS sequence"/>
</dbReference>
<feature type="transmembrane region" description="Helical" evidence="6">
    <location>
        <begin position="55"/>
        <end position="76"/>
    </location>
</feature>
<dbReference type="RefSeq" id="WP_144476943.1">
    <property type="nucleotide sequence ID" value="NZ_JARMTY010000026.1"/>
</dbReference>
<dbReference type="Pfam" id="PF07690">
    <property type="entry name" value="MFS_1"/>
    <property type="match status" value="1"/>
</dbReference>
<dbReference type="PROSITE" id="PS50850">
    <property type="entry name" value="MFS"/>
    <property type="match status" value="1"/>
</dbReference>
<reference evidence="8 9" key="1">
    <citation type="submission" date="2019-07" db="EMBL/GenBank/DDBJ databases">
        <title>Genome assembly of Bacillus simplex strain GGC-P6A.</title>
        <authorList>
            <person name="Jennings M.E."/>
            <person name="Barton H.A."/>
        </authorList>
    </citation>
    <scope>NUCLEOTIDE SEQUENCE [LARGE SCALE GENOMIC DNA]</scope>
    <source>
        <strain evidence="8 9">GGC-P6A</strain>
    </source>
</reference>
<evidence type="ECO:0000256" key="1">
    <source>
        <dbReference type="ARBA" id="ARBA00004651"/>
    </source>
</evidence>
<keyword evidence="2" id="KW-0813">Transport</keyword>
<evidence type="ECO:0000313" key="8">
    <source>
        <dbReference type="EMBL" id="TVX84186.1"/>
    </source>
</evidence>
<feature type="transmembrane region" description="Helical" evidence="6">
    <location>
        <begin position="385"/>
        <end position="404"/>
    </location>
</feature>
<evidence type="ECO:0000256" key="3">
    <source>
        <dbReference type="ARBA" id="ARBA00022692"/>
    </source>
</evidence>
<protein>
    <submittedName>
        <fullName evidence="8">MFS transporter</fullName>
    </submittedName>
</protein>
<evidence type="ECO:0000256" key="5">
    <source>
        <dbReference type="ARBA" id="ARBA00023136"/>
    </source>
</evidence>
<feature type="domain" description="Major facilitator superfamily (MFS) profile" evidence="7">
    <location>
        <begin position="22"/>
        <end position="434"/>
    </location>
</feature>
<evidence type="ECO:0000256" key="2">
    <source>
        <dbReference type="ARBA" id="ARBA00022448"/>
    </source>
</evidence>
<dbReference type="GO" id="GO:0005886">
    <property type="term" value="C:plasma membrane"/>
    <property type="evidence" value="ECO:0007669"/>
    <property type="project" value="UniProtKB-SubCell"/>
</dbReference>
<dbReference type="SUPFAM" id="SSF103473">
    <property type="entry name" value="MFS general substrate transporter"/>
    <property type="match status" value="1"/>
</dbReference>
<keyword evidence="3 6" id="KW-0812">Transmembrane</keyword>
<proteinExistence type="predicted"/>
<dbReference type="PANTHER" id="PTHR23508">
    <property type="entry name" value="CARBOXYLIC ACID TRANSPORTER PROTEIN HOMOLOG"/>
    <property type="match status" value="1"/>
</dbReference>